<keyword evidence="13" id="KW-1185">Reference proteome</keyword>
<feature type="transmembrane region" description="Helical" evidence="10">
    <location>
        <begin position="137"/>
        <end position="160"/>
    </location>
</feature>
<dbReference type="OrthoDB" id="9783823at2"/>
<evidence type="ECO:0000256" key="2">
    <source>
        <dbReference type="ARBA" id="ARBA00010992"/>
    </source>
</evidence>
<feature type="transmembrane region" description="Helical" evidence="10">
    <location>
        <begin position="315"/>
        <end position="333"/>
    </location>
</feature>
<comment type="similarity">
    <text evidence="2 9">Belongs to the major facilitator superfamily. Sugar transporter (TC 2.A.1.1) family.</text>
</comment>
<feature type="transmembrane region" description="Helical" evidence="10">
    <location>
        <begin position="345"/>
        <end position="367"/>
    </location>
</feature>
<dbReference type="EMBL" id="QEWP01000002">
    <property type="protein sequence ID" value="PWE00599.1"/>
    <property type="molecule type" value="Genomic_DNA"/>
</dbReference>
<dbReference type="InterPro" id="IPR005829">
    <property type="entry name" value="Sugar_transporter_CS"/>
</dbReference>
<feature type="transmembrane region" description="Helical" evidence="10">
    <location>
        <begin position="166"/>
        <end position="185"/>
    </location>
</feature>
<evidence type="ECO:0000256" key="6">
    <source>
        <dbReference type="ARBA" id="ARBA00022692"/>
    </source>
</evidence>
<gene>
    <name evidence="12" type="ORF">DDZ16_03090</name>
</gene>
<comment type="subcellular location">
    <subcellularLocation>
        <location evidence="1">Cell membrane</location>
        <topology evidence="1">Multi-pass membrane protein</topology>
    </subcellularLocation>
</comment>
<feature type="transmembrane region" description="Helical" evidence="10">
    <location>
        <begin position="9"/>
        <end position="35"/>
    </location>
</feature>
<feature type="domain" description="Major facilitator superfamily (MFS) profile" evidence="11">
    <location>
        <begin position="13"/>
        <end position="434"/>
    </location>
</feature>
<keyword evidence="7 10" id="KW-1133">Transmembrane helix</keyword>
<dbReference type="SUPFAM" id="SSF103473">
    <property type="entry name" value="MFS general substrate transporter"/>
    <property type="match status" value="1"/>
</dbReference>
<dbReference type="InterPro" id="IPR003663">
    <property type="entry name" value="Sugar/inositol_transpt"/>
</dbReference>
<evidence type="ECO:0000313" key="13">
    <source>
        <dbReference type="Proteomes" id="UP000244956"/>
    </source>
</evidence>
<evidence type="ECO:0000256" key="4">
    <source>
        <dbReference type="ARBA" id="ARBA00022475"/>
    </source>
</evidence>
<keyword evidence="8 10" id="KW-0472">Membrane</keyword>
<feature type="transmembrane region" description="Helical" evidence="10">
    <location>
        <begin position="379"/>
        <end position="400"/>
    </location>
</feature>
<dbReference type="GO" id="GO:0022857">
    <property type="term" value="F:transmembrane transporter activity"/>
    <property type="evidence" value="ECO:0007669"/>
    <property type="project" value="InterPro"/>
</dbReference>
<feature type="transmembrane region" description="Helical" evidence="10">
    <location>
        <begin position="79"/>
        <end position="98"/>
    </location>
</feature>
<proteinExistence type="inferred from homology"/>
<dbReference type="GO" id="GO:0005886">
    <property type="term" value="C:plasma membrane"/>
    <property type="evidence" value="ECO:0007669"/>
    <property type="project" value="UniProtKB-SubCell"/>
</dbReference>
<evidence type="ECO:0000313" key="12">
    <source>
        <dbReference type="EMBL" id="PWE00599.1"/>
    </source>
</evidence>
<evidence type="ECO:0000256" key="3">
    <source>
        <dbReference type="ARBA" id="ARBA00022448"/>
    </source>
</evidence>
<dbReference type="InterPro" id="IPR036259">
    <property type="entry name" value="MFS_trans_sf"/>
</dbReference>
<dbReference type="Pfam" id="PF00083">
    <property type="entry name" value="Sugar_tr"/>
    <property type="match status" value="1"/>
</dbReference>
<feature type="transmembrane region" description="Helical" evidence="10">
    <location>
        <begin position="406"/>
        <end position="427"/>
    </location>
</feature>
<comment type="caution">
    <text evidence="12">The sequence shown here is derived from an EMBL/GenBank/DDBJ whole genome shotgun (WGS) entry which is preliminary data.</text>
</comment>
<keyword evidence="5" id="KW-0762">Sugar transport</keyword>
<evidence type="ECO:0000256" key="8">
    <source>
        <dbReference type="ARBA" id="ARBA00023136"/>
    </source>
</evidence>
<dbReference type="InterPro" id="IPR050820">
    <property type="entry name" value="MFS_Sugar_Transporter"/>
</dbReference>
<dbReference type="PROSITE" id="PS00216">
    <property type="entry name" value="SUGAR_TRANSPORT_1"/>
    <property type="match status" value="1"/>
</dbReference>
<dbReference type="PANTHER" id="PTHR48023">
    <property type="entry name" value="D-XYLOSE-PROTON SYMPORTER-LIKE 2"/>
    <property type="match status" value="1"/>
</dbReference>
<evidence type="ECO:0000256" key="5">
    <source>
        <dbReference type="ARBA" id="ARBA00022597"/>
    </source>
</evidence>
<feature type="transmembrane region" description="Helical" evidence="10">
    <location>
        <begin position="47"/>
        <end position="67"/>
    </location>
</feature>
<sequence>MNSSKTSNYIYWVTFVAINGGFLFGLNMAGISGAISFLKEQFALSDLSLGFTVSSIMLGCLIGSWFAGGFSDKYGRKKALIVAAILFIVSALGCALSQSTIVFITSRIISGLAVGAVSVLCPTYISEIAPADKRGTLVSMQQFAIVTGILLAYVFDYFLLDFNYQWRLMMGIPAVFGLFFLTFLLSSFPESPRWLFNNNKEEKAKKILSNIFGSDYAESELKSMKDSTNQNETNSAKLSDLFNGRIFKVLVIGTFLAIFSQITGINAVINYAPTIFQKIGFGGGSALIQSIFIGIICLASTFIAIWLIDLKGRKVLLLFGSVGMTLGLAYLTYSFMFPNNKSLGILISILGYVAFYSASMAPVMWVVNSELFPNLYRGIAMSFATAVSWIFTILTVQFFPYMLNQLGGHLTFGFFGAFSLLSLLFVLKYIPETKGKSLEEIEKEMLSDKVSSNN</sequence>
<dbReference type="NCBIfam" id="TIGR00879">
    <property type="entry name" value="SP"/>
    <property type="match status" value="1"/>
</dbReference>
<reference evidence="12 13" key="1">
    <citation type="submission" date="2018-05" db="EMBL/GenBank/DDBJ databases">
        <title>Marinilabilia rubrum sp. nov., isolated from saltern sediment.</title>
        <authorList>
            <person name="Zhang R."/>
        </authorList>
    </citation>
    <scope>NUCLEOTIDE SEQUENCE [LARGE SCALE GENOMIC DNA]</scope>
    <source>
        <strain evidence="12 13">WTE16</strain>
    </source>
</reference>
<dbReference type="FunFam" id="1.20.1250.20:FF:000218">
    <property type="entry name" value="facilitated trehalose transporter Tret1"/>
    <property type="match status" value="1"/>
</dbReference>
<dbReference type="InterPro" id="IPR005828">
    <property type="entry name" value="MFS_sugar_transport-like"/>
</dbReference>
<accession>A0A2U2BC05</accession>
<keyword evidence="4" id="KW-1003">Cell membrane</keyword>
<dbReference type="PANTHER" id="PTHR48023:SF4">
    <property type="entry name" value="D-XYLOSE-PROTON SYMPORTER-LIKE 2"/>
    <property type="match status" value="1"/>
</dbReference>
<feature type="transmembrane region" description="Helical" evidence="10">
    <location>
        <begin position="104"/>
        <end position="125"/>
    </location>
</feature>
<keyword evidence="6 10" id="KW-0812">Transmembrane</keyword>
<dbReference type="InterPro" id="IPR020846">
    <property type="entry name" value="MFS_dom"/>
</dbReference>
<dbReference type="AlphaFoldDB" id="A0A2U2BC05"/>
<organism evidence="12 13">
    <name type="scientific">Marinilabilia rubra</name>
    <dbReference type="NCBI Taxonomy" id="2162893"/>
    <lineage>
        <taxon>Bacteria</taxon>
        <taxon>Pseudomonadati</taxon>
        <taxon>Bacteroidota</taxon>
        <taxon>Bacteroidia</taxon>
        <taxon>Marinilabiliales</taxon>
        <taxon>Marinilabiliaceae</taxon>
        <taxon>Marinilabilia</taxon>
    </lineage>
</organism>
<feature type="transmembrane region" description="Helical" evidence="10">
    <location>
        <begin position="287"/>
        <end position="308"/>
    </location>
</feature>
<evidence type="ECO:0000256" key="10">
    <source>
        <dbReference type="SAM" id="Phobius"/>
    </source>
</evidence>
<dbReference type="Proteomes" id="UP000244956">
    <property type="component" value="Unassembled WGS sequence"/>
</dbReference>
<evidence type="ECO:0000256" key="7">
    <source>
        <dbReference type="ARBA" id="ARBA00022989"/>
    </source>
</evidence>
<feature type="transmembrane region" description="Helical" evidence="10">
    <location>
        <begin position="246"/>
        <end position="267"/>
    </location>
</feature>
<dbReference type="PROSITE" id="PS50850">
    <property type="entry name" value="MFS"/>
    <property type="match status" value="1"/>
</dbReference>
<dbReference type="RefSeq" id="WP_109262971.1">
    <property type="nucleotide sequence ID" value="NZ_QEWP01000002.1"/>
</dbReference>
<dbReference type="PRINTS" id="PR00171">
    <property type="entry name" value="SUGRTRNSPORT"/>
</dbReference>
<name>A0A2U2BC05_9BACT</name>
<evidence type="ECO:0000256" key="9">
    <source>
        <dbReference type="RuleBase" id="RU003346"/>
    </source>
</evidence>
<dbReference type="PROSITE" id="PS00217">
    <property type="entry name" value="SUGAR_TRANSPORT_2"/>
    <property type="match status" value="1"/>
</dbReference>
<evidence type="ECO:0000259" key="11">
    <source>
        <dbReference type="PROSITE" id="PS50850"/>
    </source>
</evidence>
<evidence type="ECO:0000256" key="1">
    <source>
        <dbReference type="ARBA" id="ARBA00004651"/>
    </source>
</evidence>
<keyword evidence="3 9" id="KW-0813">Transport</keyword>
<protein>
    <submittedName>
        <fullName evidence="12">MFS transporter</fullName>
    </submittedName>
</protein>
<dbReference type="Gene3D" id="1.20.1250.20">
    <property type="entry name" value="MFS general substrate transporter like domains"/>
    <property type="match status" value="1"/>
</dbReference>